<feature type="transmembrane region" description="Helical" evidence="5">
    <location>
        <begin position="363"/>
        <end position="384"/>
    </location>
</feature>
<dbReference type="InterPro" id="IPR011990">
    <property type="entry name" value="TPR-like_helical_dom_sf"/>
</dbReference>
<comment type="caution">
    <text evidence="8">The sequence shown here is derived from an EMBL/GenBank/DDBJ whole genome shotgun (WGS) entry which is preliminary data.</text>
</comment>
<dbReference type="SUPFAM" id="SSF48452">
    <property type="entry name" value="TPR-like"/>
    <property type="match status" value="1"/>
</dbReference>
<keyword evidence="8" id="KW-0418">Kinase</keyword>
<evidence type="ECO:0000256" key="5">
    <source>
        <dbReference type="SAM" id="Phobius"/>
    </source>
</evidence>
<dbReference type="EMBL" id="PYAW01000008">
    <property type="protein sequence ID" value="PSL43343.1"/>
    <property type="molecule type" value="Genomic_DNA"/>
</dbReference>
<comment type="catalytic activity">
    <reaction evidence="1">
        <text>ATP + protein L-histidine = ADP + protein N-phospho-L-histidine.</text>
        <dbReference type="EC" id="2.7.13.3"/>
    </reaction>
</comment>
<evidence type="ECO:0000313" key="8">
    <source>
        <dbReference type="EMBL" id="PSL43343.1"/>
    </source>
</evidence>
<dbReference type="CDD" id="cd00082">
    <property type="entry name" value="HisKA"/>
    <property type="match status" value="1"/>
</dbReference>
<feature type="chain" id="PRO_5015148607" description="histidine kinase" evidence="6">
    <location>
        <begin position="26"/>
        <end position="651"/>
    </location>
</feature>
<dbReference type="SMART" id="SM00387">
    <property type="entry name" value="HATPase_c"/>
    <property type="match status" value="1"/>
</dbReference>
<evidence type="ECO:0000256" key="2">
    <source>
        <dbReference type="ARBA" id="ARBA00012438"/>
    </source>
</evidence>
<dbReference type="InterPro" id="IPR003594">
    <property type="entry name" value="HATPase_dom"/>
</dbReference>
<sequence>MVLRLLQKKQWTVICLLCYAGMLHARTGDIWQVPVSQLQDSTHYIDKVNHLAVLYQLKNLDSSFLYVMQAQQIATRQGYTKGKGDAWQALGDYYGLRNNSYLSIRYYMDALQVYKKLADSNGISQVYASLGVYHKQSGQMEIARDYLHKAMDIGQRLPGDSTYALILSRFAGVNMEDPTKQDSVQWALKQARNISTGYRDVYNLLQLDLLDLQSLLWQGDIATARNKLSALVSAVTTNGYGYPAMLASRLMAATSARQQQADSIQYLVQAVKLSLTGGYQDLMLPYIVQLYDWYKKQGKQDTIILYSNLLLGILKQRNDAKSNGEMDYIAYYTQQHQMRALQLQRATQQELLRKRGLETRNRLALIGFLFLLLVFTMLVGLYFYRSYKESGQSAVMLAAKNREISAKNDLLHKQDDFKNKLVSVVAHDFRSPLHSIISMTEFLKAGDIPPDEAYDWMMDVERSAGNTLQTFDNILAWINSQLSGFVYIPALCTPADMIPETLQYLADMVNSKRLQIIISIPREIQVWADQEMLQFVHRNFIHNAVKFSPEGGKLYITAGEENGSVTLSVVDEGPGIPESIFPYLFEYPQNNETRETKQGAGLALIICRDFMDKMRGQLQAGNQPGGGAIFSYTLPHVKNITATISYDAMVF</sequence>
<dbReference type="PROSITE" id="PS50109">
    <property type="entry name" value="HIS_KIN"/>
    <property type="match status" value="1"/>
</dbReference>
<dbReference type="InterPro" id="IPR019734">
    <property type="entry name" value="TPR_rpt"/>
</dbReference>
<dbReference type="EC" id="2.7.13.3" evidence="2"/>
<dbReference type="Gene3D" id="1.25.40.10">
    <property type="entry name" value="Tetratricopeptide repeat domain"/>
    <property type="match status" value="1"/>
</dbReference>
<evidence type="ECO:0000256" key="1">
    <source>
        <dbReference type="ARBA" id="ARBA00000085"/>
    </source>
</evidence>
<dbReference type="GO" id="GO:0000155">
    <property type="term" value="F:phosphorelay sensor kinase activity"/>
    <property type="evidence" value="ECO:0007669"/>
    <property type="project" value="InterPro"/>
</dbReference>
<dbReference type="SUPFAM" id="SSF47384">
    <property type="entry name" value="Homodimeric domain of signal transducing histidine kinase"/>
    <property type="match status" value="1"/>
</dbReference>
<dbReference type="PROSITE" id="PS50005">
    <property type="entry name" value="TPR"/>
    <property type="match status" value="1"/>
</dbReference>
<dbReference type="Proteomes" id="UP000240971">
    <property type="component" value="Unassembled WGS sequence"/>
</dbReference>
<dbReference type="PANTHER" id="PTHR43547">
    <property type="entry name" value="TWO-COMPONENT HISTIDINE KINASE"/>
    <property type="match status" value="1"/>
</dbReference>
<evidence type="ECO:0000256" key="3">
    <source>
        <dbReference type="ARBA" id="ARBA00022553"/>
    </source>
</evidence>
<dbReference type="Gene3D" id="3.30.565.10">
    <property type="entry name" value="Histidine kinase-like ATPase, C-terminal domain"/>
    <property type="match status" value="1"/>
</dbReference>
<proteinExistence type="predicted"/>
<dbReference type="Pfam" id="PF02518">
    <property type="entry name" value="HATPase_c"/>
    <property type="match status" value="1"/>
</dbReference>
<reference evidence="8 9" key="1">
    <citation type="submission" date="2018-03" db="EMBL/GenBank/DDBJ databases">
        <title>Genomic Encyclopedia of Archaeal and Bacterial Type Strains, Phase II (KMG-II): from individual species to whole genera.</title>
        <authorList>
            <person name="Goeker M."/>
        </authorList>
    </citation>
    <scope>NUCLEOTIDE SEQUENCE [LARGE SCALE GENOMIC DNA]</scope>
    <source>
        <strain evidence="8 9">DSM 24859</strain>
    </source>
</reference>
<keyword evidence="5" id="KW-0472">Membrane</keyword>
<evidence type="ECO:0000256" key="6">
    <source>
        <dbReference type="SAM" id="SignalP"/>
    </source>
</evidence>
<keyword evidence="4" id="KW-0802">TPR repeat</keyword>
<keyword evidence="5" id="KW-1133">Transmembrane helix</keyword>
<feature type="repeat" description="TPR" evidence="4">
    <location>
        <begin position="124"/>
        <end position="157"/>
    </location>
</feature>
<name>A0A2P8HAU4_CHINA</name>
<feature type="signal peptide" evidence="6">
    <location>
        <begin position="1"/>
        <end position="25"/>
    </location>
</feature>
<keyword evidence="6" id="KW-0732">Signal</keyword>
<dbReference type="InterPro" id="IPR036097">
    <property type="entry name" value="HisK_dim/P_sf"/>
</dbReference>
<keyword evidence="5" id="KW-0812">Transmembrane</keyword>
<evidence type="ECO:0000259" key="7">
    <source>
        <dbReference type="PROSITE" id="PS50109"/>
    </source>
</evidence>
<keyword evidence="9" id="KW-1185">Reference proteome</keyword>
<gene>
    <name evidence="8" type="ORF">CLV51_10832</name>
</gene>
<protein>
    <recommendedName>
        <fullName evidence="2">histidine kinase</fullName>
        <ecNumber evidence="2">2.7.13.3</ecNumber>
    </recommendedName>
</protein>
<keyword evidence="8" id="KW-0808">Transferase</keyword>
<evidence type="ECO:0000256" key="4">
    <source>
        <dbReference type="PROSITE-ProRule" id="PRU00339"/>
    </source>
</evidence>
<dbReference type="SMART" id="SM00388">
    <property type="entry name" value="HisKA"/>
    <property type="match status" value="1"/>
</dbReference>
<accession>A0A2P8HAU4</accession>
<dbReference type="InterPro" id="IPR003661">
    <property type="entry name" value="HisK_dim/P_dom"/>
</dbReference>
<feature type="domain" description="Histidine kinase" evidence="7">
    <location>
        <begin position="424"/>
        <end position="638"/>
    </location>
</feature>
<dbReference type="InterPro" id="IPR004358">
    <property type="entry name" value="Sig_transdc_His_kin-like_C"/>
</dbReference>
<evidence type="ECO:0000313" key="9">
    <source>
        <dbReference type="Proteomes" id="UP000240971"/>
    </source>
</evidence>
<dbReference type="AlphaFoldDB" id="A0A2P8HAU4"/>
<organism evidence="8 9">
    <name type="scientific">Chitinophaga niastensis</name>
    <dbReference type="NCBI Taxonomy" id="536980"/>
    <lineage>
        <taxon>Bacteria</taxon>
        <taxon>Pseudomonadati</taxon>
        <taxon>Bacteroidota</taxon>
        <taxon>Chitinophagia</taxon>
        <taxon>Chitinophagales</taxon>
        <taxon>Chitinophagaceae</taxon>
        <taxon>Chitinophaga</taxon>
    </lineage>
</organism>
<dbReference type="PANTHER" id="PTHR43547:SF2">
    <property type="entry name" value="HYBRID SIGNAL TRANSDUCTION HISTIDINE KINASE C"/>
    <property type="match status" value="1"/>
</dbReference>
<keyword evidence="3" id="KW-0597">Phosphoprotein</keyword>
<dbReference type="PRINTS" id="PR00344">
    <property type="entry name" value="BCTRLSENSOR"/>
</dbReference>
<dbReference type="Gene3D" id="1.10.287.130">
    <property type="match status" value="1"/>
</dbReference>
<dbReference type="InterPro" id="IPR005467">
    <property type="entry name" value="His_kinase_dom"/>
</dbReference>
<dbReference type="SUPFAM" id="SSF55874">
    <property type="entry name" value="ATPase domain of HSP90 chaperone/DNA topoisomerase II/histidine kinase"/>
    <property type="match status" value="1"/>
</dbReference>
<dbReference type="InterPro" id="IPR036890">
    <property type="entry name" value="HATPase_C_sf"/>
</dbReference>